<sequence>MSATTVLDAPSVLGKRSRAKQYLLRLASSPEPSDQELPVASTSKSLPIIINGTLVPATKKRYKCTYIGCDKAYPKPSRLEEHERSHSGQRPFVCETCAKSYLRETHLIAHARSHLPQSERPFACSEPNCEKRFWTAQHLRVHADWHTGAKPFVCPETDCYEAFAKHHQLRAHRCTVHAPPGTKPYQCEHDGCTQSFATNQHLRTHSKVHNEKRYTCSHSTCLPTDGQMLTFFPTWTALQHHNRTAHPPHCSHPSCNGRTFSSQKGLRAHQKLHEQQAAEAEIECAVASDGEDDEERPRKRRRGGELGRDWKCEVGDCTKDFKSKKALTTHVNITHLGHRDHACPHESCRRTFGYKHLLQRHLAKYHTASGTASESSDEDRNPLPNQTAANMDIDGITGNTYAQNAHKKLQAATALQCPYPNLDGLAFVRNVEVVSGDGHALAGPACDYVFSRVYDLRRHLKTVHDIAAEKESVDRWVRQPKQAGLSIGPHS</sequence>
<feature type="domain" description="C2H2-type" evidence="11">
    <location>
        <begin position="341"/>
        <end position="371"/>
    </location>
</feature>
<comment type="subcellular location">
    <subcellularLocation>
        <location evidence="1">Nucleus</location>
    </subcellularLocation>
</comment>
<feature type="domain" description="C2H2-type" evidence="11">
    <location>
        <begin position="92"/>
        <end position="119"/>
    </location>
</feature>
<evidence type="ECO:0000256" key="10">
    <source>
        <dbReference type="SAM" id="MobiDB-lite"/>
    </source>
</evidence>
<protein>
    <recommendedName>
        <fullName evidence="11">C2H2-type domain-containing protein</fullName>
    </recommendedName>
</protein>
<evidence type="ECO:0000256" key="9">
    <source>
        <dbReference type="PROSITE-ProRule" id="PRU00042"/>
    </source>
</evidence>
<evidence type="ECO:0000313" key="13">
    <source>
        <dbReference type="Proteomes" id="UP001221757"/>
    </source>
</evidence>
<dbReference type="GO" id="GO:0005634">
    <property type="term" value="C:nucleus"/>
    <property type="evidence" value="ECO:0007669"/>
    <property type="project" value="UniProtKB-SubCell"/>
</dbReference>
<comment type="caution">
    <text evidence="12">The sequence shown here is derived from an EMBL/GenBank/DDBJ whole genome shotgun (WGS) entry which is preliminary data.</text>
</comment>
<feature type="domain" description="C2H2-type" evidence="11">
    <location>
        <begin position="185"/>
        <end position="214"/>
    </location>
</feature>
<keyword evidence="6" id="KW-0805">Transcription regulation</keyword>
<proteinExistence type="predicted"/>
<dbReference type="FunFam" id="3.30.160.60:FF:000446">
    <property type="entry name" value="Zinc finger protein"/>
    <property type="match status" value="1"/>
</dbReference>
<dbReference type="SUPFAM" id="SSF57667">
    <property type="entry name" value="beta-beta-alpha zinc fingers"/>
    <property type="match status" value="4"/>
</dbReference>
<dbReference type="InterPro" id="IPR051061">
    <property type="entry name" value="Zinc_finger_trans_reg"/>
</dbReference>
<keyword evidence="3" id="KW-0677">Repeat</keyword>
<dbReference type="SMART" id="SM00355">
    <property type="entry name" value="ZnF_C2H2"/>
    <property type="match status" value="10"/>
</dbReference>
<evidence type="ECO:0000313" key="12">
    <source>
        <dbReference type="EMBL" id="KAJ7690695.1"/>
    </source>
</evidence>
<feature type="domain" description="C2H2-type" evidence="11">
    <location>
        <begin position="62"/>
        <end position="91"/>
    </location>
</feature>
<evidence type="ECO:0000256" key="2">
    <source>
        <dbReference type="ARBA" id="ARBA00022723"/>
    </source>
</evidence>
<evidence type="ECO:0000256" key="1">
    <source>
        <dbReference type="ARBA" id="ARBA00004123"/>
    </source>
</evidence>
<dbReference type="GO" id="GO:0000978">
    <property type="term" value="F:RNA polymerase II cis-regulatory region sequence-specific DNA binding"/>
    <property type="evidence" value="ECO:0007669"/>
    <property type="project" value="UniProtKB-ARBA"/>
</dbReference>
<dbReference type="GO" id="GO:0008270">
    <property type="term" value="F:zinc ion binding"/>
    <property type="evidence" value="ECO:0007669"/>
    <property type="project" value="UniProtKB-KW"/>
</dbReference>
<organism evidence="12 13">
    <name type="scientific">Mycena rosella</name>
    <name type="common">Pink bonnet</name>
    <name type="synonym">Agaricus rosellus</name>
    <dbReference type="NCBI Taxonomy" id="1033263"/>
    <lineage>
        <taxon>Eukaryota</taxon>
        <taxon>Fungi</taxon>
        <taxon>Dikarya</taxon>
        <taxon>Basidiomycota</taxon>
        <taxon>Agaricomycotina</taxon>
        <taxon>Agaricomycetes</taxon>
        <taxon>Agaricomycetidae</taxon>
        <taxon>Agaricales</taxon>
        <taxon>Marasmiineae</taxon>
        <taxon>Mycenaceae</taxon>
        <taxon>Mycena</taxon>
    </lineage>
</organism>
<keyword evidence="8" id="KW-0539">Nucleus</keyword>
<dbReference type="FunFam" id="3.30.160.60:FF:000125">
    <property type="entry name" value="Putative zinc finger protein 143"/>
    <property type="match status" value="1"/>
</dbReference>
<gene>
    <name evidence="12" type="ORF">B0H17DRAFT_935848</name>
</gene>
<dbReference type="PANTHER" id="PTHR46179">
    <property type="entry name" value="ZINC FINGER PROTEIN"/>
    <property type="match status" value="1"/>
</dbReference>
<evidence type="ECO:0000256" key="6">
    <source>
        <dbReference type="ARBA" id="ARBA00023015"/>
    </source>
</evidence>
<evidence type="ECO:0000256" key="3">
    <source>
        <dbReference type="ARBA" id="ARBA00022737"/>
    </source>
</evidence>
<dbReference type="Pfam" id="PF00096">
    <property type="entry name" value="zf-C2H2"/>
    <property type="match status" value="2"/>
</dbReference>
<name>A0AAD7GII1_MYCRO</name>
<dbReference type="PANTHER" id="PTHR46179:SF13">
    <property type="entry name" value="C2H2-TYPE DOMAIN-CONTAINING PROTEIN"/>
    <property type="match status" value="1"/>
</dbReference>
<dbReference type="PROSITE" id="PS50157">
    <property type="entry name" value="ZINC_FINGER_C2H2_2"/>
    <property type="match status" value="7"/>
</dbReference>
<evidence type="ECO:0000256" key="5">
    <source>
        <dbReference type="ARBA" id="ARBA00022833"/>
    </source>
</evidence>
<dbReference type="InterPro" id="IPR036236">
    <property type="entry name" value="Znf_C2H2_sf"/>
</dbReference>
<keyword evidence="4 9" id="KW-0863">Zinc-finger</keyword>
<dbReference type="Proteomes" id="UP001221757">
    <property type="component" value="Unassembled WGS sequence"/>
</dbReference>
<dbReference type="EMBL" id="JARKIE010000063">
    <property type="protein sequence ID" value="KAJ7690695.1"/>
    <property type="molecule type" value="Genomic_DNA"/>
</dbReference>
<keyword evidence="5" id="KW-0862">Zinc</keyword>
<dbReference type="AlphaFoldDB" id="A0AAD7GII1"/>
<keyword evidence="2" id="KW-0479">Metal-binding</keyword>
<feature type="domain" description="C2H2-type" evidence="11">
    <location>
        <begin position="152"/>
        <end position="182"/>
    </location>
</feature>
<feature type="domain" description="C2H2-type" evidence="11">
    <location>
        <begin position="122"/>
        <end position="151"/>
    </location>
</feature>
<keyword evidence="7" id="KW-0804">Transcription</keyword>
<evidence type="ECO:0000256" key="4">
    <source>
        <dbReference type="ARBA" id="ARBA00022771"/>
    </source>
</evidence>
<feature type="domain" description="C2H2-type" evidence="11">
    <location>
        <begin position="310"/>
        <end position="340"/>
    </location>
</feature>
<feature type="region of interest" description="Disordered" evidence="10">
    <location>
        <begin position="366"/>
        <end position="389"/>
    </location>
</feature>
<accession>A0AAD7GII1</accession>
<keyword evidence="13" id="KW-1185">Reference proteome</keyword>
<dbReference type="PROSITE" id="PS00028">
    <property type="entry name" value="ZINC_FINGER_C2H2_1"/>
    <property type="match status" value="7"/>
</dbReference>
<evidence type="ECO:0000256" key="8">
    <source>
        <dbReference type="ARBA" id="ARBA00023242"/>
    </source>
</evidence>
<evidence type="ECO:0000259" key="11">
    <source>
        <dbReference type="PROSITE" id="PS50157"/>
    </source>
</evidence>
<reference evidence="12" key="1">
    <citation type="submission" date="2023-03" db="EMBL/GenBank/DDBJ databases">
        <title>Massive genome expansion in bonnet fungi (Mycena s.s.) driven by repeated elements and novel gene families across ecological guilds.</title>
        <authorList>
            <consortium name="Lawrence Berkeley National Laboratory"/>
            <person name="Harder C.B."/>
            <person name="Miyauchi S."/>
            <person name="Viragh M."/>
            <person name="Kuo A."/>
            <person name="Thoen E."/>
            <person name="Andreopoulos B."/>
            <person name="Lu D."/>
            <person name="Skrede I."/>
            <person name="Drula E."/>
            <person name="Henrissat B."/>
            <person name="Morin E."/>
            <person name="Kohler A."/>
            <person name="Barry K."/>
            <person name="LaButti K."/>
            <person name="Morin E."/>
            <person name="Salamov A."/>
            <person name="Lipzen A."/>
            <person name="Mereny Z."/>
            <person name="Hegedus B."/>
            <person name="Baldrian P."/>
            <person name="Stursova M."/>
            <person name="Weitz H."/>
            <person name="Taylor A."/>
            <person name="Grigoriev I.V."/>
            <person name="Nagy L.G."/>
            <person name="Martin F."/>
            <person name="Kauserud H."/>
        </authorList>
    </citation>
    <scope>NUCLEOTIDE SEQUENCE</scope>
    <source>
        <strain evidence="12">CBHHK067</strain>
    </source>
</reference>
<dbReference type="Gene3D" id="3.30.160.60">
    <property type="entry name" value="Classic Zinc Finger"/>
    <property type="match status" value="6"/>
</dbReference>
<dbReference type="GO" id="GO:0000981">
    <property type="term" value="F:DNA-binding transcription factor activity, RNA polymerase II-specific"/>
    <property type="evidence" value="ECO:0007669"/>
    <property type="project" value="UniProtKB-ARBA"/>
</dbReference>
<dbReference type="InterPro" id="IPR013087">
    <property type="entry name" value="Znf_C2H2_type"/>
</dbReference>
<evidence type="ECO:0000256" key="7">
    <source>
        <dbReference type="ARBA" id="ARBA00023163"/>
    </source>
</evidence>